<evidence type="ECO:0000256" key="4">
    <source>
        <dbReference type="ARBA" id="ARBA00022691"/>
    </source>
</evidence>
<evidence type="ECO:0000313" key="11">
    <source>
        <dbReference type="Proteomes" id="UP000626109"/>
    </source>
</evidence>
<comment type="pathway">
    <text evidence="2">Cofactor biosynthesis; molybdopterin biosynthesis.</text>
</comment>
<dbReference type="Pfam" id="PF04055">
    <property type="entry name" value="Radical_SAM"/>
    <property type="match status" value="1"/>
</dbReference>
<reference evidence="10" key="1">
    <citation type="submission" date="2021-02" db="EMBL/GenBank/DDBJ databases">
        <authorList>
            <person name="Dougan E. K."/>
            <person name="Rhodes N."/>
            <person name="Thang M."/>
            <person name="Chan C."/>
        </authorList>
    </citation>
    <scope>NUCLEOTIDE SEQUENCE</scope>
</reference>
<gene>
    <name evidence="10" type="ORF">PGLA2088_LOCUS39088</name>
</gene>
<dbReference type="PROSITE" id="PS01305">
    <property type="entry name" value="MOAA_NIFB_PQQE"/>
    <property type="match status" value="1"/>
</dbReference>
<dbReference type="SFLD" id="SFLDG01067">
    <property type="entry name" value="SPASM/twitch_domain_containing"/>
    <property type="match status" value="1"/>
</dbReference>
<evidence type="ECO:0000313" key="10">
    <source>
        <dbReference type="EMBL" id="CAE8716532.1"/>
    </source>
</evidence>
<dbReference type="EMBL" id="CAJNNW010032979">
    <property type="protein sequence ID" value="CAE8716532.1"/>
    <property type="molecule type" value="Genomic_DNA"/>
</dbReference>
<protein>
    <recommendedName>
        <fullName evidence="9">Radical SAM core domain-containing protein</fullName>
    </recommendedName>
</protein>
<sequence>MRRRVSAALAGSSVARRESFRSLRAFGSAAEPRIPKAVFSGTAPREVEVPTFRGQTVSSVVSPALTDTFGRRHSYLRISLTDRCNLRCSYCMPEEGEDIFTPAAGGELLTAEELKRLVQLFVHQGVRKVRLTGGEPTIRGDYARIIE</sequence>
<keyword evidence="4" id="KW-0949">S-adenosyl-L-methionine</keyword>
<keyword evidence="6" id="KW-0408">Iron</keyword>
<keyword evidence="5" id="KW-0479">Metal-binding</keyword>
<organism evidence="10 11">
    <name type="scientific">Polarella glacialis</name>
    <name type="common">Dinoflagellate</name>
    <dbReference type="NCBI Taxonomy" id="89957"/>
    <lineage>
        <taxon>Eukaryota</taxon>
        <taxon>Sar</taxon>
        <taxon>Alveolata</taxon>
        <taxon>Dinophyceae</taxon>
        <taxon>Suessiales</taxon>
        <taxon>Suessiaceae</taxon>
        <taxon>Polarella</taxon>
    </lineage>
</organism>
<keyword evidence="7" id="KW-0411">Iron-sulfur</keyword>
<dbReference type="GO" id="GO:0061799">
    <property type="term" value="F:cyclic pyranopterin monophosphate synthase activity"/>
    <property type="evidence" value="ECO:0007669"/>
    <property type="project" value="TreeGrafter"/>
</dbReference>
<dbReference type="PANTHER" id="PTHR22960">
    <property type="entry name" value="MOLYBDOPTERIN COFACTOR SYNTHESIS PROTEIN A"/>
    <property type="match status" value="1"/>
</dbReference>
<comment type="cofactor">
    <cofactor evidence="1">
        <name>[4Fe-4S] cluster</name>
        <dbReference type="ChEBI" id="CHEBI:49883"/>
    </cofactor>
</comment>
<dbReference type="InterPro" id="IPR007197">
    <property type="entry name" value="rSAM"/>
</dbReference>
<dbReference type="GO" id="GO:0046872">
    <property type="term" value="F:metal ion binding"/>
    <property type="evidence" value="ECO:0007669"/>
    <property type="project" value="UniProtKB-KW"/>
</dbReference>
<dbReference type="Proteomes" id="UP000626109">
    <property type="component" value="Unassembled WGS sequence"/>
</dbReference>
<dbReference type="InterPro" id="IPR058240">
    <property type="entry name" value="rSAM_sf"/>
</dbReference>
<evidence type="ECO:0000256" key="8">
    <source>
        <dbReference type="ARBA" id="ARBA00023150"/>
    </source>
</evidence>
<dbReference type="CDD" id="cd01335">
    <property type="entry name" value="Radical_SAM"/>
    <property type="match status" value="1"/>
</dbReference>
<feature type="domain" description="Radical SAM core" evidence="9">
    <location>
        <begin position="68"/>
        <end position="147"/>
    </location>
</feature>
<feature type="non-terminal residue" evidence="10">
    <location>
        <position position="1"/>
    </location>
</feature>
<keyword evidence="8" id="KW-0501">Molybdenum cofactor biosynthesis</keyword>
<dbReference type="InterPro" id="IPR013785">
    <property type="entry name" value="Aldolase_TIM"/>
</dbReference>
<accession>A0A813KZI7</accession>
<dbReference type="InterPro" id="IPR000385">
    <property type="entry name" value="MoaA_NifB_PqqE_Fe-S-bd_CS"/>
</dbReference>
<comment type="caution">
    <text evidence="10">The sequence shown here is derived from an EMBL/GenBank/DDBJ whole genome shotgun (WGS) entry which is preliminary data.</text>
</comment>
<keyword evidence="3" id="KW-0004">4Fe-4S</keyword>
<evidence type="ECO:0000256" key="6">
    <source>
        <dbReference type="ARBA" id="ARBA00023004"/>
    </source>
</evidence>
<evidence type="ECO:0000256" key="2">
    <source>
        <dbReference type="ARBA" id="ARBA00005046"/>
    </source>
</evidence>
<dbReference type="PROSITE" id="PS51918">
    <property type="entry name" value="RADICAL_SAM"/>
    <property type="match status" value="1"/>
</dbReference>
<dbReference type="GO" id="GO:0051539">
    <property type="term" value="F:4 iron, 4 sulfur cluster binding"/>
    <property type="evidence" value="ECO:0007669"/>
    <property type="project" value="UniProtKB-KW"/>
</dbReference>
<evidence type="ECO:0000256" key="1">
    <source>
        <dbReference type="ARBA" id="ARBA00001966"/>
    </source>
</evidence>
<evidence type="ECO:0000256" key="3">
    <source>
        <dbReference type="ARBA" id="ARBA00022485"/>
    </source>
</evidence>
<dbReference type="GO" id="GO:0061798">
    <property type="term" value="F:GTP 3',8'-cyclase activity"/>
    <property type="evidence" value="ECO:0007669"/>
    <property type="project" value="TreeGrafter"/>
</dbReference>
<dbReference type="GO" id="GO:0006777">
    <property type="term" value="P:Mo-molybdopterin cofactor biosynthetic process"/>
    <property type="evidence" value="ECO:0007669"/>
    <property type="project" value="UniProtKB-KW"/>
</dbReference>
<dbReference type="PANTHER" id="PTHR22960:SF0">
    <property type="entry name" value="MOLYBDENUM COFACTOR BIOSYNTHESIS PROTEIN 1"/>
    <property type="match status" value="1"/>
</dbReference>
<dbReference type="SFLD" id="SFLDS00029">
    <property type="entry name" value="Radical_SAM"/>
    <property type="match status" value="1"/>
</dbReference>
<dbReference type="AlphaFoldDB" id="A0A813KZI7"/>
<name>A0A813KZI7_POLGL</name>
<evidence type="ECO:0000259" key="9">
    <source>
        <dbReference type="PROSITE" id="PS51918"/>
    </source>
</evidence>
<dbReference type="SUPFAM" id="SSF102114">
    <property type="entry name" value="Radical SAM enzymes"/>
    <property type="match status" value="1"/>
</dbReference>
<evidence type="ECO:0000256" key="5">
    <source>
        <dbReference type="ARBA" id="ARBA00022723"/>
    </source>
</evidence>
<proteinExistence type="predicted"/>
<evidence type="ECO:0000256" key="7">
    <source>
        <dbReference type="ARBA" id="ARBA00023014"/>
    </source>
</evidence>
<dbReference type="InterPro" id="IPR050105">
    <property type="entry name" value="MoCo_biosynth_MoaA/MoaC"/>
</dbReference>
<dbReference type="Gene3D" id="3.20.20.70">
    <property type="entry name" value="Aldolase class I"/>
    <property type="match status" value="1"/>
</dbReference>